<sequence>MKRMGTLAPMLIWAACQVQPALAREPEPMRTSQAAVGSGAEVRLWYEAFNGVELDEAEEFDGWSATAEASVSFGERYRLRLTYPFKTDGDAIIKEGQGYPPDTDITIEGNGGVYDFLTFTFEHQLFFAADRGYNLGYYLGGGTKADRLDTTKYNPEDGRYDFFNHTGSVFHGGVKFDRVHGFGRVLANAGIRYYWSSDDIYPGGNKDSFLAVDLRGAVVFQPWGAVHPAVELTYLGDFSDFNQLTLLPELLWSVGDHVDLKAGATIGLGGTGSQYGGQAEIAVHF</sequence>
<name>A0A7C5IYP6_9GAMM</name>
<proteinExistence type="predicted"/>
<evidence type="ECO:0000313" key="1">
    <source>
        <dbReference type="EMBL" id="HHH13077.1"/>
    </source>
</evidence>
<dbReference type="PROSITE" id="PS51257">
    <property type="entry name" value="PROKAR_LIPOPROTEIN"/>
    <property type="match status" value="1"/>
</dbReference>
<accession>A0A7C5IYP6</accession>
<reference evidence="1" key="1">
    <citation type="journal article" date="2020" name="mSystems">
        <title>Genome- and Community-Level Interaction Insights into Carbon Utilization and Element Cycling Functions of Hydrothermarchaeota in Hydrothermal Sediment.</title>
        <authorList>
            <person name="Zhou Z."/>
            <person name="Liu Y."/>
            <person name="Xu W."/>
            <person name="Pan J."/>
            <person name="Luo Z.H."/>
            <person name="Li M."/>
        </authorList>
    </citation>
    <scope>NUCLEOTIDE SEQUENCE [LARGE SCALE GENOMIC DNA]</scope>
    <source>
        <strain evidence="1">HyVt-535</strain>
    </source>
</reference>
<dbReference type="Proteomes" id="UP000886100">
    <property type="component" value="Unassembled WGS sequence"/>
</dbReference>
<dbReference type="AlphaFoldDB" id="A0A7C5IYP6"/>
<gene>
    <name evidence="1" type="ORF">ENJ98_02475</name>
</gene>
<organism evidence="1">
    <name type="scientific">Thiolapillus brandeum</name>
    <dbReference type="NCBI Taxonomy" id="1076588"/>
    <lineage>
        <taxon>Bacteria</taxon>
        <taxon>Pseudomonadati</taxon>
        <taxon>Pseudomonadota</taxon>
        <taxon>Gammaproteobacteria</taxon>
        <taxon>Chromatiales</taxon>
        <taxon>Sedimenticolaceae</taxon>
        <taxon>Thiolapillus</taxon>
    </lineage>
</organism>
<comment type="caution">
    <text evidence="1">The sequence shown here is derived from an EMBL/GenBank/DDBJ whole genome shotgun (WGS) entry which is preliminary data.</text>
</comment>
<dbReference type="EMBL" id="DROM01000152">
    <property type="protein sequence ID" value="HHH13077.1"/>
    <property type="molecule type" value="Genomic_DNA"/>
</dbReference>
<protein>
    <submittedName>
        <fullName evidence="1">Uncharacterized protein</fullName>
    </submittedName>
</protein>